<dbReference type="AlphaFoldDB" id="A0A0A9HU29"/>
<proteinExistence type="predicted"/>
<reference evidence="1" key="2">
    <citation type="journal article" date="2015" name="Data Brief">
        <title>Shoot transcriptome of the giant reed, Arundo donax.</title>
        <authorList>
            <person name="Barrero R.A."/>
            <person name="Guerrero F.D."/>
            <person name="Moolhuijzen P."/>
            <person name="Goolsby J.A."/>
            <person name="Tidwell J."/>
            <person name="Bellgard S.E."/>
            <person name="Bellgard M.I."/>
        </authorList>
    </citation>
    <scope>NUCLEOTIDE SEQUENCE</scope>
    <source>
        <tissue evidence="1">Shoot tissue taken approximately 20 cm above the soil surface</tissue>
    </source>
</reference>
<protein>
    <submittedName>
        <fullName evidence="1">Uncharacterized protein</fullName>
    </submittedName>
</protein>
<sequence length="17" mass="1855">MRGGGRRRRAGAPAMRV</sequence>
<reference evidence="1" key="1">
    <citation type="submission" date="2014-09" db="EMBL/GenBank/DDBJ databases">
        <authorList>
            <person name="Magalhaes I.L.F."/>
            <person name="Oliveira U."/>
            <person name="Santos F.R."/>
            <person name="Vidigal T.H.D.A."/>
            <person name="Brescovit A.D."/>
            <person name="Santos A.J."/>
        </authorList>
    </citation>
    <scope>NUCLEOTIDE SEQUENCE</scope>
    <source>
        <tissue evidence="1">Shoot tissue taken approximately 20 cm above the soil surface</tissue>
    </source>
</reference>
<organism evidence="1">
    <name type="scientific">Arundo donax</name>
    <name type="common">Giant reed</name>
    <name type="synonym">Donax arundinaceus</name>
    <dbReference type="NCBI Taxonomy" id="35708"/>
    <lineage>
        <taxon>Eukaryota</taxon>
        <taxon>Viridiplantae</taxon>
        <taxon>Streptophyta</taxon>
        <taxon>Embryophyta</taxon>
        <taxon>Tracheophyta</taxon>
        <taxon>Spermatophyta</taxon>
        <taxon>Magnoliopsida</taxon>
        <taxon>Liliopsida</taxon>
        <taxon>Poales</taxon>
        <taxon>Poaceae</taxon>
        <taxon>PACMAD clade</taxon>
        <taxon>Arundinoideae</taxon>
        <taxon>Arundineae</taxon>
        <taxon>Arundo</taxon>
    </lineage>
</organism>
<dbReference type="EMBL" id="GBRH01159485">
    <property type="protein sequence ID" value="JAE38411.1"/>
    <property type="molecule type" value="Transcribed_RNA"/>
</dbReference>
<name>A0A0A9HU29_ARUDO</name>
<accession>A0A0A9HU29</accession>
<evidence type="ECO:0000313" key="1">
    <source>
        <dbReference type="EMBL" id="JAE38411.1"/>
    </source>
</evidence>